<dbReference type="EMBL" id="CM008051">
    <property type="protein sequence ID" value="PAN35004.1"/>
    <property type="molecule type" value="Genomic_DNA"/>
</dbReference>
<reference evidence="2" key="1">
    <citation type="submission" date="2018-04" db="EMBL/GenBank/DDBJ databases">
        <title>WGS assembly of Panicum hallii.</title>
        <authorList>
            <person name="Lovell J."/>
            <person name="Jenkins J."/>
            <person name="Lowry D."/>
            <person name="Mamidi S."/>
            <person name="Sreedasyam A."/>
            <person name="Weng X."/>
            <person name="Barry K."/>
            <person name="Bonette J."/>
            <person name="Campitelli B."/>
            <person name="Daum C."/>
            <person name="Gordon S."/>
            <person name="Gould B."/>
            <person name="Lipzen A."/>
            <person name="Macqueen A."/>
            <person name="Palacio-Mejia J."/>
            <person name="Plott C."/>
            <person name="Shakirov E."/>
            <person name="Shu S."/>
            <person name="Yoshinaga Y."/>
            <person name="Zane M."/>
            <person name="Rokhsar D."/>
            <person name="Grimwood J."/>
            <person name="Schmutz J."/>
            <person name="Juenger T."/>
        </authorList>
    </citation>
    <scope>NUCLEOTIDE SEQUENCE [LARGE SCALE GENOMIC DNA]</scope>
    <source>
        <strain evidence="2">FIL2</strain>
    </source>
</reference>
<sequence>MKATQVLLILTLMVLLSREGMASIESRSKAKCSPTVLRLGHKCIPKICQNDCIRLGGSHGNCIEGPACNCVFCGPSRPAPASPPLQ</sequence>
<organism evidence="2">
    <name type="scientific">Panicum hallii</name>
    <dbReference type="NCBI Taxonomy" id="206008"/>
    <lineage>
        <taxon>Eukaryota</taxon>
        <taxon>Viridiplantae</taxon>
        <taxon>Streptophyta</taxon>
        <taxon>Embryophyta</taxon>
        <taxon>Tracheophyta</taxon>
        <taxon>Spermatophyta</taxon>
        <taxon>Magnoliopsida</taxon>
        <taxon>Liliopsida</taxon>
        <taxon>Poales</taxon>
        <taxon>Poaceae</taxon>
        <taxon>PACMAD clade</taxon>
        <taxon>Panicoideae</taxon>
        <taxon>Panicodae</taxon>
        <taxon>Paniceae</taxon>
        <taxon>Panicinae</taxon>
        <taxon>Panicum</taxon>
        <taxon>Panicum sect. Panicum</taxon>
    </lineage>
</organism>
<evidence type="ECO:0000313" key="2">
    <source>
        <dbReference type="EMBL" id="PAN35004.1"/>
    </source>
</evidence>
<accession>A0A2S3I223</accession>
<keyword evidence="1" id="KW-0732">Signal</keyword>
<dbReference type="Proteomes" id="UP000243499">
    <property type="component" value="Chromosome 6"/>
</dbReference>
<gene>
    <name evidence="2" type="ORF">PAHAL_6G141100</name>
</gene>
<protein>
    <recommendedName>
        <fullName evidence="3">Knottin scorpion toxin-like domain-containing protein</fullName>
    </recommendedName>
</protein>
<name>A0A2S3I223_9POAL</name>
<feature type="chain" id="PRO_5015422351" description="Knottin scorpion toxin-like domain-containing protein" evidence="1">
    <location>
        <begin position="23"/>
        <end position="86"/>
    </location>
</feature>
<feature type="signal peptide" evidence="1">
    <location>
        <begin position="1"/>
        <end position="22"/>
    </location>
</feature>
<dbReference type="AlphaFoldDB" id="A0A2S3I223"/>
<dbReference type="Gramene" id="PAN35004">
    <property type="protein sequence ID" value="PAN35004"/>
    <property type="gene ID" value="PAHAL_6G141100"/>
</dbReference>
<proteinExistence type="predicted"/>
<evidence type="ECO:0008006" key="3">
    <source>
        <dbReference type="Google" id="ProtNLM"/>
    </source>
</evidence>
<evidence type="ECO:0000256" key="1">
    <source>
        <dbReference type="SAM" id="SignalP"/>
    </source>
</evidence>